<dbReference type="AlphaFoldDB" id="A0A6G7GJV3"/>
<evidence type="ECO:0000313" key="3">
    <source>
        <dbReference type="Proteomes" id="UP000501926"/>
    </source>
</evidence>
<evidence type="ECO:0000256" key="1">
    <source>
        <dbReference type="SAM" id="Phobius"/>
    </source>
</evidence>
<reference evidence="2 3" key="1">
    <citation type="submission" date="2020-02" db="EMBL/GenBank/DDBJ databases">
        <title>Newly sequenced genome of strain CSTR1 showed variability in Candidatus Kuenenia stuttgartiensis genomes.</title>
        <authorList>
            <person name="Ding C."/>
            <person name="Adrian L."/>
        </authorList>
    </citation>
    <scope>NUCLEOTIDE SEQUENCE [LARGE SCALE GENOMIC DNA]</scope>
    <source>
        <strain evidence="2 3">CSTR1</strain>
    </source>
</reference>
<proteinExistence type="predicted"/>
<keyword evidence="1" id="KW-0472">Membrane</keyword>
<feature type="transmembrane region" description="Helical" evidence="1">
    <location>
        <begin position="239"/>
        <end position="258"/>
    </location>
</feature>
<sequence length="420" mass="48920">MKKIKNRLKKLLKEGEKLREDDINAQSIWAQEAKILINALLRQPHINRNFPAYNEFCNAKSHLEKVAILKAILRSSAAIKKSHSKISNGFLKLKEQTFSLFNKYVLRRIATFLLVSTIMASAWFAFISIVAPLPIATTPALTMVWLSVFVLFFVLFPNLLDKVKKIKVKDFELELQDTVAKATTRDFFSIPYFDEHIFSTKEDFRNLSDIMEQAARVLNKPVLLVVNLRDDRYISIPMLFIYLFFLNLVGVSVTVLFVSSRQPIRSFSDIRQNSILGAILGKKVMRIFLERFPRLSRIFDFRKFNDNVRFDDFFRSGIFSGEGFEHFCRNMAEIMPDLGTNRSEYLSKRDIENWFRGDLSRHMIEVAISDTDIKEIRQAISKDDEFILVFNDNRLHSVVSVCFLIRDMSRKVLDNIVEKK</sequence>
<evidence type="ECO:0000313" key="2">
    <source>
        <dbReference type="EMBL" id="QII09599.1"/>
    </source>
</evidence>
<name>A0A6G7GJV3_KUEST</name>
<accession>A0A6G7GJV3</accession>
<organism evidence="2 3">
    <name type="scientific">Kuenenia stuttgartiensis</name>
    <dbReference type="NCBI Taxonomy" id="174633"/>
    <lineage>
        <taxon>Bacteria</taxon>
        <taxon>Pseudomonadati</taxon>
        <taxon>Planctomycetota</taxon>
        <taxon>Candidatus Brocadiia</taxon>
        <taxon>Candidatus Brocadiales</taxon>
        <taxon>Candidatus Brocadiaceae</taxon>
        <taxon>Candidatus Kuenenia</taxon>
    </lineage>
</organism>
<dbReference type="Proteomes" id="UP000501926">
    <property type="component" value="Chromosome"/>
</dbReference>
<dbReference type="RefSeq" id="WP_164994343.1">
    <property type="nucleotide sequence ID" value="NZ_CP049055.1"/>
</dbReference>
<dbReference type="EMBL" id="CP049055">
    <property type="protein sequence ID" value="QII09599.1"/>
    <property type="molecule type" value="Genomic_DNA"/>
</dbReference>
<feature type="transmembrane region" description="Helical" evidence="1">
    <location>
        <begin position="143"/>
        <end position="160"/>
    </location>
</feature>
<feature type="transmembrane region" description="Helical" evidence="1">
    <location>
        <begin position="109"/>
        <end position="131"/>
    </location>
</feature>
<gene>
    <name evidence="2" type="ORF">KsCSTR_02200</name>
</gene>
<keyword evidence="1" id="KW-1133">Transmembrane helix</keyword>
<keyword evidence="1" id="KW-0812">Transmembrane</keyword>
<protein>
    <submittedName>
        <fullName evidence="2">Membrane protein</fullName>
    </submittedName>
</protein>